<protein>
    <submittedName>
        <fullName evidence="1">Uncharacterized protein</fullName>
    </submittedName>
</protein>
<dbReference type="Proteomes" id="UP000501690">
    <property type="component" value="Linkage Group LG11"/>
</dbReference>
<gene>
    <name evidence="1" type="ORF">DEO72_LG11g1797</name>
</gene>
<proteinExistence type="predicted"/>
<organism evidence="1 2">
    <name type="scientific">Vigna unguiculata</name>
    <name type="common">Cowpea</name>
    <dbReference type="NCBI Taxonomy" id="3917"/>
    <lineage>
        <taxon>Eukaryota</taxon>
        <taxon>Viridiplantae</taxon>
        <taxon>Streptophyta</taxon>
        <taxon>Embryophyta</taxon>
        <taxon>Tracheophyta</taxon>
        <taxon>Spermatophyta</taxon>
        <taxon>Magnoliopsida</taxon>
        <taxon>eudicotyledons</taxon>
        <taxon>Gunneridae</taxon>
        <taxon>Pentapetalae</taxon>
        <taxon>rosids</taxon>
        <taxon>fabids</taxon>
        <taxon>Fabales</taxon>
        <taxon>Fabaceae</taxon>
        <taxon>Papilionoideae</taxon>
        <taxon>50 kb inversion clade</taxon>
        <taxon>NPAAA clade</taxon>
        <taxon>indigoferoid/millettioid clade</taxon>
        <taxon>Phaseoleae</taxon>
        <taxon>Vigna</taxon>
    </lineage>
</organism>
<dbReference type="EMBL" id="CP039355">
    <property type="protein sequence ID" value="QCE14791.1"/>
    <property type="molecule type" value="Genomic_DNA"/>
</dbReference>
<evidence type="ECO:0000313" key="1">
    <source>
        <dbReference type="EMBL" id="QCE14791.1"/>
    </source>
</evidence>
<evidence type="ECO:0000313" key="2">
    <source>
        <dbReference type="Proteomes" id="UP000501690"/>
    </source>
</evidence>
<accession>A0A4D6NPC8</accession>
<keyword evidence="2" id="KW-1185">Reference proteome</keyword>
<reference evidence="1 2" key="1">
    <citation type="submission" date="2019-04" db="EMBL/GenBank/DDBJ databases">
        <title>An improved genome assembly and genetic linkage map for asparagus bean, Vigna unguiculata ssp. sesquipedialis.</title>
        <authorList>
            <person name="Xia Q."/>
            <person name="Zhang R."/>
            <person name="Dong Y."/>
        </authorList>
    </citation>
    <scope>NUCLEOTIDE SEQUENCE [LARGE SCALE GENOMIC DNA]</scope>
    <source>
        <tissue evidence="1">Leaf</tissue>
    </source>
</reference>
<dbReference type="AlphaFoldDB" id="A0A4D6NPC8"/>
<name>A0A4D6NPC8_VIGUN</name>
<sequence>MLAAKLSTVTMTTPGGLSTSAPTLLATDHLYPCETLPHRLLYSRLLRATKTTAVTAIPSKRSPPTTNASYITIFPLYFSPTTNDIKQTVV</sequence>